<dbReference type="PROSITE" id="PS50878">
    <property type="entry name" value="RT_POL"/>
    <property type="match status" value="1"/>
</dbReference>
<dbReference type="WBParaSite" id="HPLM_0001738701-mRNA-1">
    <property type="protein sequence ID" value="HPLM_0001738701-mRNA-1"/>
    <property type="gene ID" value="HPLM_0001738701"/>
</dbReference>
<dbReference type="Proteomes" id="UP000268014">
    <property type="component" value="Unassembled WGS sequence"/>
</dbReference>
<organism evidence="4">
    <name type="scientific">Haemonchus placei</name>
    <name type="common">Barber's pole worm</name>
    <dbReference type="NCBI Taxonomy" id="6290"/>
    <lineage>
        <taxon>Eukaryota</taxon>
        <taxon>Metazoa</taxon>
        <taxon>Ecdysozoa</taxon>
        <taxon>Nematoda</taxon>
        <taxon>Chromadorea</taxon>
        <taxon>Rhabditida</taxon>
        <taxon>Rhabditina</taxon>
        <taxon>Rhabditomorpha</taxon>
        <taxon>Strongyloidea</taxon>
        <taxon>Trichostrongylidae</taxon>
        <taxon>Haemonchus</taxon>
    </lineage>
</organism>
<evidence type="ECO:0000259" key="1">
    <source>
        <dbReference type="PROSITE" id="PS50878"/>
    </source>
</evidence>
<dbReference type="AlphaFoldDB" id="A0A0N4WZL0"/>
<dbReference type="InterPro" id="IPR000477">
    <property type="entry name" value="RT_dom"/>
</dbReference>
<dbReference type="OMA" id="HMIWESM"/>
<evidence type="ECO:0000313" key="4">
    <source>
        <dbReference type="WBParaSite" id="HPLM_0001738701-mRNA-1"/>
    </source>
</evidence>
<name>A0A0N4WZL0_HAEPC</name>
<evidence type="ECO:0000313" key="2">
    <source>
        <dbReference type="EMBL" id="VDO64834.1"/>
    </source>
</evidence>
<feature type="domain" description="Reverse transcriptase" evidence="1">
    <location>
        <begin position="1"/>
        <end position="99"/>
    </location>
</feature>
<dbReference type="OrthoDB" id="5838129at2759"/>
<sequence>MTTRISPFYKEPIINVKREVRQGDTISSNHFSATLEEFMRHMIWESMGVNVDGRFFHHLLFADDILLTTPNIEQAEQMLGEIDNASGEIGSQLNLTNTK</sequence>
<proteinExistence type="predicted"/>
<keyword evidence="3" id="KW-1185">Reference proteome</keyword>
<gene>
    <name evidence="2" type="ORF">HPLM_LOCUS17379</name>
</gene>
<reference evidence="2 3" key="2">
    <citation type="submission" date="2018-11" db="EMBL/GenBank/DDBJ databases">
        <authorList>
            <consortium name="Pathogen Informatics"/>
        </authorList>
    </citation>
    <scope>NUCLEOTIDE SEQUENCE [LARGE SCALE GENOMIC DNA]</scope>
    <source>
        <strain evidence="2 3">MHpl1</strain>
    </source>
</reference>
<dbReference type="EMBL" id="UZAF01019935">
    <property type="protein sequence ID" value="VDO64834.1"/>
    <property type="molecule type" value="Genomic_DNA"/>
</dbReference>
<reference evidence="4" key="1">
    <citation type="submission" date="2017-02" db="UniProtKB">
        <authorList>
            <consortium name="WormBaseParasite"/>
        </authorList>
    </citation>
    <scope>IDENTIFICATION</scope>
</reference>
<accession>A0A0N4WZL0</accession>
<protein>
    <submittedName>
        <fullName evidence="4">Reverse transcriptase domain-containing protein</fullName>
    </submittedName>
</protein>
<evidence type="ECO:0000313" key="3">
    <source>
        <dbReference type="Proteomes" id="UP000268014"/>
    </source>
</evidence>
<dbReference type="Pfam" id="PF00078">
    <property type="entry name" value="RVT_1"/>
    <property type="match status" value="1"/>
</dbReference>